<dbReference type="OrthoDB" id="220114at2"/>
<feature type="signal peptide" evidence="6">
    <location>
        <begin position="1"/>
        <end position="42"/>
    </location>
</feature>
<proteinExistence type="predicted"/>
<dbReference type="Gene3D" id="2.60.40.2030">
    <property type="match status" value="34"/>
</dbReference>
<dbReference type="PANTHER" id="PTHR11878">
    <property type="entry name" value="SODIUM/CALCIUM EXCHANGER"/>
    <property type="match status" value="1"/>
</dbReference>
<dbReference type="GO" id="GO:0016020">
    <property type="term" value="C:membrane"/>
    <property type="evidence" value="ECO:0007669"/>
    <property type="project" value="InterPro"/>
</dbReference>
<dbReference type="GO" id="GO:0005509">
    <property type="term" value="F:calcium ion binding"/>
    <property type="evidence" value="ECO:0007669"/>
    <property type="project" value="InterPro"/>
</dbReference>
<dbReference type="Proteomes" id="UP000247689">
    <property type="component" value="Unassembled WGS sequence"/>
</dbReference>
<dbReference type="CDD" id="cd11304">
    <property type="entry name" value="Cadherin_repeat"/>
    <property type="match status" value="3"/>
</dbReference>
<dbReference type="SUPFAM" id="SSF141072">
    <property type="entry name" value="CalX-like"/>
    <property type="match status" value="34"/>
</dbReference>
<organism evidence="8 9">
    <name type="scientific">Kangiella spongicola</name>
    <dbReference type="NCBI Taxonomy" id="796379"/>
    <lineage>
        <taxon>Bacteria</taxon>
        <taxon>Pseudomonadati</taxon>
        <taxon>Pseudomonadota</taxon>
        <taxon>Gammaproteobacteria</taxon>
        <taxon>Kangiellales</taxon>
        <taxon>Kangiellaceae</taxon>
        <taxon>Kangiella</taxon>
    </lineage>
</organism>
<accession>A0A318D2U0</accession>
<dbReference type="GO" id="GO:0007156">
    <property type="term" value="P:homophilic cell adhesion via plasma membrane adhesion molecules"/>
    <property type="evidence" value="ECO:0007669"/>
    <property type="project" value="InterPro"/>
</dbReference>
<keyword evidence="1 6" id="KW-0732">Signal</keyword>
<evidence type="ECO:0000313" key="9">
    <source>
        <dbReference type="Proteomes" id="UP000247689"/>
    </source>
</evidence>
<feature type="domain" description="Cadherin" evidence="7">
    <location>
        <begin position="4129"/>
        <end position="4242"/>
    </location>
</feature>
<dbReference type="PROSITE" id="PS50268">
    <property type="entry name" value="CADHERIN_2"/>
    <property type="match status" value="2"/>
</dbReference>
<dbReference type="SMART" id="SM00112">
    <property type="entry name" value="CA"/>
    <property type="match status" value="3"/>
</dbReference>
<keyword evidence="4" id="KW-0813">Transport</keyword>
<evidence type="ECO:0000256" key="2">
    <source>
        <dbReference type="ARBA" id="ARBA00022737"/>
    </source>
</evidence>
<dbReference type="SUPFAM" id="SSF49313">
    <property type="entry name" value="Cadherin-like"/>
    <property type="match status" value="3"/>
</dbReference>
<keyword evidence="2" id="KW-0677">Repeat</keyword>
<name>A0A318D2U0_9GAMM</name>
<feature type="chain" id="PRO_5016435162" description="Cadherin domain-containing protein" evidence="6">
    <location>
        <begin position="43"/>
        <end position="4334"/>
    </location>
</feature>
<comment type="caution">
    <text evidence="8">The sequence shown here is derived from an EMBL/GenBank/DDBJ whole genome shotgun (WGS) entry which is preliminary data.</text>
</comment>
<dbReference type="Gene3D" id="2.60.40.60">
    <property type="entry name" value="Cadherins"/>
    <property type="match status" value="3"/>
</dbReference>
<feature type="region of interest" description="Disordered" evidence="5">
    <location>
        <begin position="4241"/>
        <end position="4260"/>
    </location>
</feature>
<dbReference type="SMART" id="SM00237">
    <property type="entry name" value="Calx_beta"/>
    <property type="match status" value="34"/>
</dbReference>
<dbReference type="PANTHER" id="PTHR11878:SF65">
    <property type="entry name" value="NA_CA-EXCHANGE PROTEIN, ISOFORM G"/>
    <property type="match status" value="1"/>
</dbReference>
<feature type="domain" description="Cadherin" evidence="7">
    <location>
        <begin position="4033"/>
        <end position="4138"/>
    </location>
</feature>
<sequence>MREVFGGFVGASFLNKKAKSLKLASKSALGLFALLMTVNAHAVDYPSTIDNTVNVTLPAGVIDNNTANNQNGGCSVADPTVAACATDTNSLNVVTPEPTKSFSPSVPIDFNGFATLTITLTNTNNFVATLQADFVDNLPAGVFLATPANASKTCGGSGVLTAVDGGSSITLGSGATIPANSSCTITATVTSNSAGTHTNQLPAGALDTGMGPSSPASADLVVDPPAELIITGTPQPETNSGTTTFTYTVSINNGINTTEDITFDYFTTDGTAEAGTDYIGIVDGSVSGIIPAGSSSTTFNVTVYGDTVTEPDETFDLSLSNISSNAVAAPGTHTATILNDDSASIAIEDVTVNEADGTITVNVTLTGSTSAAFDVDFATADGSATAGLPAIGDYGAASGTLSFAGNDGEVQQVSVTIYDDIAIEGDETFDINLSNITGGLATIADATGVVTIQDNDSVVLAEFDSAADSADESITDAPRLLILGVLPNDATINVNVTGGTATGSGTDYTNVVSVTIPAGTYDGGQGTSIPINLTVVDDNILESDENITFELTSANPRLILGDADLDSNTQATNTYTIQDNDPITVSVAANDATAAEPADNGQFTITLSNPNSVDTTVTYAVSGTATATDDYTALTGTVTIPAGDTTATVDVAVVDDNIVENDETVILTLSTTSDGTIDAGNNQATVTIADDDDLVVSISANDPTAAEPADNGQFTVSLTNTSSTDTTVTYVVAGTATATDDYTPLSGTVVVPAGSLSATVDVLVVDDNLVEVDETVVVTLDTTSTGTIDAANDDATVTISDDDTASIDINSVTVNEADGTASFNVTLTGEVQGGFSVDFASNDATAEAGSDYVATSGTLTFAGTAGEVEVINVTINDDSLLEATETFEINLSNSSNTAVSINTPQGIGTITDNDAASIVINDVTVDESGPNAIFTVTLTGNVQGGFTVDYATADDTATAGSDYTATSNTLTFAGNNGETQTFSVPITDDGLAEATETFFANLSNISNTLVTIADAQGVGSITDNDNASLAIDDVTVNEAAGTAEFTVTLTGDVQGGVTVDFATADDTALAGSDYVANSNTLTFAGTNGETQTISVDITNDSLVEATESFFVNLSNVNNAVVTLSDAQGVGTITDNDSASLAIDDVTVNEAAGTAEFTVTLTGDVQDGVSVDFATADDTANAGSDYTANSGTLNFAGTTGETQTVQIDITDDAVAEASETYFVNLSNVSSTLVTLSDSQGLGTITDNDTASLTINNVTINENGGSATYSVTLDNAVQGGSVVNYSFTDGTATGGVDYDNTTGSVTFAGTAGETQTFTVDIFNDAIYEGDETFTVNINAVNPVINDTDSATTIIDDEVLDISISASIANASEPGTDGEFTINLSSVSATDTTINLSYSGTANDPADYGLSSSGTGTTTVVIPAGSSSATVDVVVVNDTIVEPTETVVATIDSVSQGNITTATATVNIADDDTAAVTIEDVSESEGVGSATFTITLNNDVAGGTNVSYSFTDGTATGGGTDYDSTAGSVSFTGTAGETRTFSVTYNDDNLVEGDETFAVSLSADNAAVTDTDTATGTIVDNDILTIDIAASVATASEPATDGEFTITMSNPSATDTDVFVSYAGTATDGADYNLTGTSGTTTVTIPAGSTTATVAVEVLDDSLVEGSETVDATVTAVSNGNIGTATGTVTINDNDSRVTVEDVSVNESDGFATFTITLEEAIAGGTDVTYSFTDGTATGGVDYDNTGGTVNFTGTAGETRTFNVAITNDAIVEGDETFTVNLSASNPNVIDTDTAVGTIVDNDALTVSVVATTPTAQEPATNGEFTVSLSTTSASDTTVTVAYSGTATSGTDYNLTGANGTTTVVIPAGSTDAVISVDVIDDNIVEGDETVVATITNTDQGTISNASDTVTIESEDTASVTVEDVTVSEAGSPATFRVTLNGEVAGGTDVTYSFTDGSATGGVDYDNTGGTVSFTGNDGEFVDVDVSILQDAIVEFDETFTFNMSASNTLVDASDVAVGTITDDDTPLVTSITATSPNASEPATNGVFTVSLSAESSTDTVVTIDYTGTANDPADYNLTGASGTTTVTVPAGSMSATVDVSVVDDNLLEGDENVVATITSVSNGYIGNASDTVTISDDDNAAVTIADVTESEGAGFATFTITLDNAVAGGTVVNYSFTDGTATGGNTDYDSTSGSVTFTGTAGEQQTFTVAITDDGIVEGNETFTVNLDAVNPLVTDSDTATGTITDNDNLVVSVSASVAAASEGGPNGEFTVSLNTVSATDTTVTLSYAGTATDTADYTLTGADGTTSVVIPAGSTTATVAVNVVNDSIVEPTETVVATIDAVSNGTVGNASDTVNITDNDAATVTVNDVTENEAAGSIDFTVTLNGDVAGGVSFDYTTNDGTATAGSDYTTTSGTRTFAGTNGETITISVPITNDTIVEDNETFTLDLSNLTKSGVTFSDDQGLGTITDNDSATVAVSDVTVAEDGINADFVVTLNGDVQDGVSFNYTTNDGTALAGSDYTATSGTQTFTGNDGETIIISVPITNDTIVEDNETFTLDLSNLTSTSVSFSDDQGLGTITDNDSASVEINDVTIAEDGVNAVFTVTLTGDVQDGFTLNYTSNDGSATAGSDYTTASGSLSFTGTTGETHTITVPITNDTTVEGDETFTVDLSGLSNASVTFSDAQGLGTITDNDSATVSVNDVTVDESTATADFTVTLSGDVQGGVSFNYTTNDGTATAGSDYTAVSGTETFVGNLGESITISVPILEDTLVEGSENFTLDLSALTNSSVTFSDDQGLGTITDNDNAAVTIEDVTVNENATNAVFTITLNNDVAGGTDVTYSFTDVTATGGNVDYDSTSGTVTFVGTAGETQQFNVAINDDTIVEGTETFNVALSASNSLVDDSDGAVGTINDNDSLVVSVAATAAAAAEGGANGEFTVSLNTVSATDTTVTIGYTGSATSPSDYSLTGANGTTTVVIPAGSTSATINVGVVDDNLLEGDETVIATISSVSNGTIGTATDTVTITDNDVASVTIEDVTVNEAAGNANFTITLNGSVAGGTDVTYSFTDGTATGGNTDYDSTSGTVTFAGTDGETQTFNVAITNDTIVEGDETFTINLSASNALVTDTDTAIGTITDDDAATVTVNDVTENEAAGSIDFTVTLNGDVVGGVSFDYTTNDGTATAGSDYTTTSGTRTFAGTNGETITISVPITNDTTVEDNETFTLDLSNLTKSGVTFSDAQGLGTITDNDSATVAVSDVTVAEDGVNADFVVTLTGDVQDGVSFNYTTNDGTALAGSDYTATSGTQTFTGNDGETIIISVPITNDTIVEDNETFTLDLSNLTSTSVSFSDDQGLGTITDNDSASVEINDVTIAEDGVNAVFTVTLTGDVQDGFTLNYTSNDGSATAGSDYTTASGSLSFTGTTGETHTITVPITNDTTVEGDETFTVDLSGLSNASVTFSDAQGLGTITDNDSATVSVNDVTVDESTATADFTVTLSGDVQGGVSFNYTTNDGTATAGSDYTAVSGTETFVGNLGESITISVPILEDTLVEGSENFTLDLSALTNSGVTFSDAQGLGTITDNDNAAVTINDMTVDESDGTATFTVTLDNEVVGGTVVNYSFTNGTATGGDDFDNTAGSVVFVGTPGETQTFNVTIFEDTIVEGTETFTVNIDAVNPLVTDTDTGLGTITDNDNLVVSVAATTAAASEPNVDGEFTVSLNTTSSTATTVTIGYTGSATDTSDYTLTGADGTTSVVIPAGATTALVTVDVIDDLMTEGDETVVATISSVSNGTIGTATDTVTISDNDSSEITIEDVSVNEADGNATFTITLNGALAGGTDVNYSFTDGSATGGNTDYDSTGGTVTFTGNDGEQRTFLVPITNDTIVEGNETFTVNIDAVNPLVIDTDTAIGTIVDNDTLSVSIAATLAAAAEPATDGEFTVSLNTTSATDTTVTIDYTGSATATSDYNLTGANGTTTVVIPAGSTTATVAVEVIDDSAVEGDETVIGTISAVSNGTISTASDTVTISDDDRNLDIAPITESTPENTAHTTAPADLSPGDTPVGTVLYSISGGADAALFTIDPATGELTLPAQDFEAPADADSNNVYEVQITATDGAGNTADELATVTVTDVTETANLDLAPIAESTPENAAHTTAPADLSPGDAPVGTVTYTITGGADAALFTIDPATGELTLPAQDFEAPADANADNVYEVQITATDSDNNTADELATVTVTDVTETANLDLAPIAESTPENAAHTTAPADLSPGDAPVGTVTYTITGGADAALFTIDSATGELTLPAQDFEAPADANADNVYEVQITATDSDNNTADELATVTVTDV</sequence>
<reference evidence="8 9" key="1">
    <citation type="submission" date="2018-05" db="EMBL/GenBank/DDBJ databases">
        <title>Kangiella spongicola genome sequence.</title>
        <authorList>
            <person name="Maclea K.S."/>
            <person name="Goen A.E."/>
            <person name="Kelley C."/>
            <person name="Underriner A."/>
            <person name="Silverwood T."/>
            <person name="Trachtenberg A.M."/>
        </authorList>
    </citation>
    <scope>NUCLEOTIDE SEQUENCE [LARGE SCALE GENOMIC DNA]</scope>
    <source>
        <strain evidence="8 9">ATCC BAA-2076</strain>
    </source>
</reference>
<dbReference type="SMART" id="SM00089">
    <property type="entry name" value="PKD"/>
    <property type="match status" value="4"/>
</dbReference>
<dbReference type="Pfam" id="PF03160">
    <property type="entry name" value="Calx-beta"/>
    <property type="match status" value="22"/>
</dbReference>
<dbReference type="InterPro" id="IPR002126">
    <property type="entry name" value="Cadherin-like_dom"/>
</dbReference>
<gene>
    <name evidence="8" type="ORF">DL796_00005</name>
</gene>
<dbReference type="InterPro" id="IPR003644">
    <property type="entry name" value="Calx_beta"/>
</dbReference>
<keyword evidence="4" id="KW-0406">Ion transport</keyword>
<keyword evidence="3" id="KW-0106">Calcium</keyword>
<evidence type="ECO:0000256" key="6">
    <source>
        <dbReference type="SAM" id="SignalP"/>
    </source>
</evidence>
<dbReference type="InterPro" id="IPR051171">
    <property type="entry name" value="CaCA"/>
</dbReference>
<evidence type="ECO:0000256" key="5">
    <source>
        <dbReference type="SAM" id="MobiDB-lite"/>
    </source>
</evidence>
<feature type="non-terminal residue" evidence="8">
    <location>
        <position position="4334"/>
    </location>
</feature>
<dbReference type="InterPro" id="IPR038081">
    <property type="entry name" value="CalX-like_sf"/>
</dbReference>
<evidence type="ECO:0000313" key="8">
    <source>
        <dbReference type="EMBL" id="PXF63576.1"/>
    </source>
</evidence>
<protein>
    <recommendedName>
        <fullName evidence="7">Cadherin domain-containing protein</fullName>
    </recommendedName>
</protein>
<evidence type="ECO:0000256" key="1">
    <source>
        <dbReference type="ARBA" id="ARBA00022729"/>
    </source>
</evidence>
<dbReference type="GO" id="GO:0030001">
    <property type="term" value="P:metal ion transport"/>
    <property type="evidence" value="ECO:0007669"/>
    <property type="project" value="TreeGrafter"/>
</dbReference>
<dbReference type="GO" id="GO:0007154">
    <property type="term" value="P:cell communication"/>
    <property type="evidence" value="ECO:0007669"/>
    <property type="project" value="InterPro"/>
</dbReference>
<evidence type="ECO:0000259" key="7">
    <source>
        <dbReference type="PROSITE" id="PS50268"/>
    </source>
</evidence>
<dbReference type="EMBL" id="QICH01000001">
    <property type="protein sequence ID" value="PXF63576.1"/>
    <property type="molecule type" value="Genomic_DNA"/>
</dbReference>
<feature type="region of interest" description="Disordered" evidence="5">
    <location>
        <begin position="4033"/>
        <end position="4052"/>
    </location>
</feature>
<dbReference type="InterPro" id="IPR015919">
    <property type="entry name" value="Cadherin-like_sf"/>
</dbReference>
<dbReference type="InterPro" id="IPR022409">
    <property type="entry name" value="PKD/Chitinase_dom"/>
</dbReference>
<evidence type="ECO:0000256" key="3">
    <source>
        <dbReference type="ARBA" id="ARBA00022837"/>
    </source>
</evidence>
<evidence type="ECO:0000256" key="4">
    <source>
        <dbReference type="ARBA" id="ARBA00023065"/>
    </source>
</evidence>
<keyword evidence="9" id="KW-1185">Reference proteome</keyword>
<feature type="compositionally biased region" description="Polar residues" evidence="5">
    <location>
        <begin position="4034"/>
        <end position="4044"/>
    </location>
</feature>